<dbReference type="EMBL" id="JBITYG010000004">
    <property type="protein sequence ID" value="MFI9101932.1"/>
    <property type="molecule type" value="Genomic_DNA"/>
</dbReference>
<proteinExistence type="predicted"/>
<evidence type="ECO:0000313" key="2">
    <source>
        <dbReference type="EMBL" id="MFI9101932.1"/>
    </source>
</evidence>
<sequence>MSQDLPAVAPAVTAEIVGTLSPRLRKRLDAAAVKIAARPAVRDGDTVRIAVDDEISLELHAPAGVVNTPDAIRCGCLLAPDCLHRAAVASAAPVADGEPAPPLEDKDAGESAQSDAAPAPEAGSEDVPTPEQRAAAGALWAAGAAVLDAGIEGAGAVLQAELLRAAHAARLGGLPRPAAAAVSVVNGLRAARSADPAHRLGDLTAAVRELLATAHRLPDAGDSELAALRGTARQAYVPDGSLRLYGLFTEPLITAGGYAGATTWAAAADGRLYTVSDIAPGGPGRAAAAADRTVRLGDTALTHRELSRAGLALSGATVSPTGRLGAGAAVKAVRAAGAAWTAEPLDAIWAVPAADQVARALRARAPGAATTHAGADLLFLDVTVLGAARETGGDCLLATCDELTLRLTAAHDHPALAHRDNLRMLAELPGIRLRIVGRLVPAPQPRLHLLAIAHPADPERRIDMGLDRLQRADLPALPPPPGPGPDGGPLEQAAPLHLLHRRLEQAVAAGRRFLAVPGTLSSDAHRLRRSALPTAADLLAALQQAATERARDPFGRLLPADTTHFARAWLGAALYAEAAENSLCAAAWQSPDGAAGTG</sequence>
<feature type="region of interest" description="Disordered" evidence="1">
    <location>
        <begin position="472"/>
        <end position="492"/>
    </location>
</feature>
<evidence type="ECO:0008006" key="4">
    <source>
        <dbReference type="Google" id="ProtNLM"/>
    </source>
</evidence>
<dbReference type="Proteomes" id="UP001614394">
    <property type="component" value="Unassembled WGS sequence"/>
</dbReference>
<evidence type="ECO:0000313" key="3">
    <source>
        <dbReference type="Proteomes" id="UP001614394"/>
    </source>
</evidence>
<keyword evidence="3" id="KW-1185">Reference proteome</keyword>
<protein>
    <recommendedName>
        <fullName evidence="4">SWIM-type domain-containing protein</fullName>
    </recommendedName>
</protein>
<dbReference type="RefSeq" id="WP_399648948.1">
    <property type="nucleotide sequence ID" value="NZ_JBITYG010000004.1"/>
</dbReference>
<name>A0ABW8C684_9ACTN</name>
<evidence type="ECO:0000256" key="1">
    <source>
        <dbReference type="SAM" id="MobiDB-lite"/>
    </source>
</evidence>
<accession>A0ABW8C684</accession>
<organism evidence="2 3">
    <name type="scientific">Streptomyces fildesensis</name>
    <dbReference type="NCBI Taxonomy" id="375757"/>
    <lineage>
        <taxon>Bacteria</taxon>
        <taxon>Bacillati</taxon>
        <taxon>Actinomycetota</taxon>
        <taxon>Actinomycetes</taxon>
        <taxon>Kitasatosporales</taxon>
        <taxon>Streptomycetaceae</taxon>
        <taxon>Streptomyces</taxon>
    </lineage>
</organism>
<reference evidence="2 3" key="1">
    <citation type="submission" date="2024-10" db="EMBL/GenBank/DDBJ databases">
        <title>The Natural Products Discovery Center: Release of the First 8490 Sequenced Strains for Exploring Actinobacteria Biosynthetic Diversity.</title>
        <authorList>
            <person name="Kalkreuter E."/>
            <person name="Kautsar S.A."/>
            <person name="Yang D."/>
            <person name="Bader C.D."/>
            <person name="Teijaro C.N."/>
            <person name="Fluegel L."/>
            <person name="Davis C.M."/>
            <person name="Simpson J.R."/>
            <person name="Lauterbach L."/>
            <person name="Steele A.D."/>
            <person name="Gui C."/>
            <person name="Meng S."/>
            <person name="Li G."/>
            <person name="Viehrig K."/>
            <person name="Ye F."/>
            <person name="Su P."/>
            <person name="Kiefer A.F."/>
            <person name="Nichols A."/>
            <person name="Cepeda A.J."/>
            <person name="Yan W."/>
            <person name="Fan B."/>
            <person name="Jiang Y."/>
            <person name="Adhikari A."/>
            <person name="Zheng C.-J."/>
            <person name="Schuster L."/>
            <person name="Cowan T.M."/>
            <person name="Smanski M.J."/>
            <person name="Chevrette M.G."/>
            <person name="De Carvalho L.P.S."/>
            <person name="Shen B."/>
        </authorList>
    </citation>
    <scope>NUCLEOTIDE SEQUENCE [LARGE SCALE GENOMIC DNA]</scope>
    <source>
        <strain evidence="2 3">NPDC053399</strain>
    </source>
</reference>
<gene>
    <name evidence="2" type="ORF">ACIGXA_15560</name>
</gene>
<feature type="region of interest" description="Disordered" evidence="1">
    <location>
        <begin position="93"/>
        <end position="134"/>
    </location>
</feature>
<comment type="caution">
    <text evidence="2">The sequence shown here is derived from an EMBL/GenBank/DDBJ whole genome shotgun (WGS) entry which is preliminary data.</text>
</comment>
<feature type="compositionally biased region" description="Pro residues" evidence="1">
    <location>
        <begin position="476"/>
        <end position="486"/>
    </location>
</feature>